<gene>
    <name evidence="2" type="ORF">HZS55_21625</name>
</gene>
<dbReference type="AlphaFoldDB" id="A0A7D5T0Q4"/>
<dbReference type="EMBL" id="CP058910">
    <property type="protein sequence ID" value="QLH79731.1"/>
    <property type="molecule type" value="Genomic_DNA"/>
</dbReference>
<organism evidence="2 3">
    <name type="scientific">Halosimplex rubrum</name>
    <dbReference type="NCBI Taxonomy" id="869889"/>
    <lineage>
        <taxon>Archaea</taxon>
        <taxon>Methanobacteriati</taxon>
        <taxon>Methanobacteriota</taxon>
        <taxon>Stenosarchaea group</taxon>
        <taxon>Halobacteria</taxon>
        <taxon>Halobacteriales</taxon>
        <taxon>Haloarculaceae</taxon>
        <taxon>Halosimplex</taxon>
    </lineage>
</organism>
<proteinExistence type="predicted"/>
<feature type="region of interest" description="Disordered" evidence="1">
    <location>
        <begin position="33"/>
        <end position="72"/>
    </location>
</feature>
<feature type="region of interest" description="Disordered" evidence="1">
    <location>
        <begin position="261"/>
        <end position="281"/>
    </location>
</feature>
<dbReference type="RefSeq" id="WP_179909595.1">
    <property type="nucleotide sequence ID" value="NZ_CP058910.1"/>
</dbReference>
<protein>
    <recommendedName>
        <fullName evidence="4">Tat pathway signal protein</fullName>
    </recommendedName>
</protein>
<evidence type="ECO:0008006" key="4">
    <source>
        <dbReference type="Google" id="ProtNLM"/>
    </source>
</evidence>
<dbReference type="PROSITE" id="PS51257">
    <property type="entry name" value="PROKAR_LIPOPROTEIN"/>
    <property type="match status" value="1"/>
</dbReference>
<dbReference type="OrthoDB" id="212084at2157"/>
<evidence type="ECO:0000256" key="1">
    <source>
        <dbReference type="SAM" id="MobiDB-lite"/>
    </source>
</evidence>
<accession>A0A7D5T0Q4</accession>
<dbReference type="InterPro" id="IPR055828">
    <property type="entry name" value="DUF7405"/>
</dbReference>
<dbReference type="Proteomes" id="UP000509667">
    <property type="component" value="Chromosome"/>
</dbReference>
<name>A0A7D5T0Q4_9EURY</name>
<dbReference type="GeneID" id="56080522"/>
<evidence type="ECO:0000313" key="2">
    <source>
        <dbReference type="EMBL" id="QLH79731.1"/>
    </source>
</evidence>
<keyword evidence="3" id="KW-1185">Reference proteome</keyword>
<reference evidence="2 3" key="1">
    <citation type="submission" date="2020-07" db="EMBL/GenBank/DDBJ databases">
        <title>Halosimplex pelagicum sp. nov. and Halosimplex rubrum sp. nov., isolated from salted brown alga Laminaria, and emended description of the genus Halosimplex.</title>
        <authorList>
            <person name="Cui H."/>
        </authorList>
    </citation>
    <scope>NUCLEOTIDE SEQUENCE [LARGE SCALE GENOMIC DNA]</scope>
    <source>
        <strain evidence="2 3">R27</strain>
    </source>
</reference>
<sequence>MSPDNERGIGRREFVAAAVAIGGASALSACQERERELVGTASDATEGTEGGERPRPGTDTEFDLSVPSGEPDALSERQHAWNYAVVHDAHGNTVIPQQQLILGLSYEGSSPPTEAERDQVEGALRTLETAFQWGTGGNPSASFTQGLLFMLGYSATYFERTGGVPERLVPAEDVLREVGEDPDKADDFDAVLLMNSDIGSVVMAAEAALFGEIETVNGVEVTDTFEGVFSKADRRAGMVGKGIPADVLDNDSIPESAPLSMGFKSGYRDSQPSEDGITIREGPFAGGTTMAVSRLGIDLDRWYDQSHEERAAEMFCPAHDTDEIGEIGEKLGAESGITEENAESVEEFAEEYGRVGHTQKVARARDDEFVPTILRRSEGVATDAAQGTEFNFTGLQGHVEDFVETRKAMNTDEYDDDVAAEDHGIIDYLETHHRATLLVPARPQRALPTGTDA</sequence>
<evidence type="ECO:0000313" key="3">
    <source>
        <dbReference type="Proteomes" id="UP000509667"/>
    </source>
</evidence>
<dbReference type="KEGG" id="hrr:HZS55_21625"/>
<dbReference type="InterPro" id="IPR006311">
    <property type="entry name" value="TAT_signal"/>
</dbReference>
<dbReference type="PROSITE" id="PS51318">
    <property type="entry name" value="TAT"/>
    <property type="match status" value="1"/>
</dbReference>
<dbReference type="Pfam" id="PF24152">
    <property type="entry name" value="DUF7405"/>
    <property type="match status" value="1"/>
</dbReference>